<accession>A0AAW1L5H2</accession>
<evidence type="ECO:0000256" key="7">
    <source>
        <dbReference type="ARBA" id="ARBA00023242"/>
    </source>
</evidence>
<evidence type="ECO:0000256" key="1">
    <source>
        <dbReference type="ARBA" id="ARBA00001968"/>
    </source>
</evidence>
<dbReference type="GO" id="GO:0046872">
    <property type="term" value="F:metal ion binding"/>
    <property type="evidence" value="ECO:0007669"/>
    <property type="project" value="UniProtKB-KW"/>
</dbReference>
<dbReference type="PANTHER" id="PTHR22930:SF289">
    <property type="entry name" value="DDE TNP4 DOMAIN-CONTAINING PROTEIN-RELATED"/>
    <property type="match status" value="1"/>
</dbReference>
<keyword evidence="4" id="KW-0540">Nuclease</keyword>
<dbReference type="PANTHER" id="PTHR22930">
    <property type="match status" value="1"/>
</dbReference>
<organism evidence="9 10">
    <name type="scientific">Popillia japonica</name>
    <name type="common">Japanese beetle</name>
    <dbReference type="NCBI Taxonomy" id="7064"/>
    <lineage>
        <taxon>Eukaryota</taxon>
        <taxon>Metazoa</taxon>
        <taxon>Ecdysozoa</taxon>
        <taxon>Arthropoda</taxon>
        <taxon>Hexapoda</taxon>
        <taxon>Insecta</taxon>
        <taxon>Pterygota</taxon>
        <taxon>Neoptera</taxon>
        <taxon>Endopterygota</taxon>
        <taxon>Coleoptera</taxon>
        <taxon>Polyphaga</taxon>
        <taxon>Scarabaeiformia</taxon>
        <taxon>Scarabaeidae</taxon>
        <taxon>Rutelinae</taxon>
        <taxon>Popillia</taxon>
    </lineage>
</organism>
<comment type="cofactor">
    <cofactor evidence="1">
        <name>a divalent metal cation</name>
        <dbReference type="ChEBI" id="CHEBI:60240"/>
    </cofactor>
</comment>
<evidence type="ECO:0000256" key="2">
    <source>
        <dbReference type="ARBA" id="ARBA00004123"/>
    </source>
</evidence>
<proteinExistence type="inferred from homology"/>
<evidence type="ECO:0000259" key="8">
    <source>
        <dbReference type="Pfam" id="PF13359"/>
    </source>
</evidence>
<dbReference type="GO" id="GO:0004519">
    <property type="term" value="F:endonuclease activity"/>
    <property type="evidence" value="ECO:0007669"/>
    <property type="project" value="UniProtKB-KW"/>
</dbReference>
<protein>
    <submittedName>
        <fullName evidence="9">DDE superfamily endonuclease</fullName>
    </submittedName>
</protein>
<evidence type="ECO:0000256" key="3">
    <source>
        <dbReference type="ARBA" id="ARBA00006958"/>
    </source>
</evidence>
<evidence type="ECO:0000313" key="10">
    <source>
        <dbReference type="Proteomes" id="UP001458880"/>
    </source>
</evidence>
<comment type="caution">
    <text evidence="9">The sequence shown here is derived from an EMBL/GenBank/DDBJ whole genome shotgun (WGS) entry which is preliminary data.</text>
</comment>
<keyword evidence="7" id="KW-0539">Nucleus</keyword>
<comment type="similarity">
    <text evidence="3">Belongs to the HARBI1 family.</text>
</comment>
<sequence length="231" mass="26684">MDTSTSSSSSDDNVLFIRKTKVYQRRSNYMEKYNELAFFERFRLTKDSVMALLDQIVHVSSLPTNNLLEGTMQRFIGFFRVFDCTLIEIQSPGGDDAEIYRCRKGYFAINVQTVSDANLKIRNIVARWPGSCHDQTVFNNSMLKHECVQGRFNPYLLIGDSGYSLEPYLMTPLQHTETPAENLYNESIIRTRNVVERQLKLLLKTCTMNQSFAREMLWRGNIESGRGDSPF</sequence>
<dbReference type="AlphaFoldDB" id="A0AAW1L5H2"/>
<dbReference type="GO" id="GO:0016787">
    <property type="term" value="F:hydrolase activity"/>
    <property type="evidence" value="ECO:0007669"/>
    <property type="project" value="UniProtKB-KW"/>
</dbReference>
<keyword evidence="10" id="KW-1185">Reference proteome</keyword>
<keyword evidence="9" id="KW-0255">Endonuclease</keyword>
<dbReference type="Pfam" id="PF13359">
    <property type="entry name" value="DDE_Tnp_4"/>
    <property type="match status" value="1"/>
</dbReference>
<dbReference type="EMBL" id="JASPKY010000172">
    <property type="protein sequence ID" value="KAK9728102.1"/>
    <property type="molecule type" value="Genomic_DNA"/>
</dbReference>
<evidence type="ECO:0000256" key="6">
    <source>
        <dbReference type="ARBA" id="ARBA00022801"/>
    </source>
</evidence>
<name>A0AAW1L5H2_POPJA</name>
<keyword evidence="6" id="KW-0378">Hydrolase</keyword>
<gene>
    <name evidence="9" type="ORF">QE152_g18129</name>
</gene>
<dbReference type="InterPro" id="IPR045249">
    <property type="entry name" value="HARBI1-like"/>
</dbReference>
<reference evidence="9 10" key="1">
    <citation type="journal article" date="2024" name="BMC Genomics">
        <title>De novo assembly and annotation of Popillia japonica's genome with initial clues to its potential as an invasive pest.</title>
        <authorList>
            <person name="Cucini C."/>
            <person name="Boschi S."/>
            <person name="Funari R."/>
            <person name="Cardaioli E."/>
            <person name="Iannotti N."/>
            <person name="Marturano G."/>
            <person name="Paoli F."/>
            <person name="Bruttini M."/>
            <person name="Carapelli A."/>
            <person name="Frati F."/>
            <person name="Nardi F."/>
        </authorList>
    </citation>
    <scope>NUCLEOTIDE SEQUENCE [LARGE SCALE GENOMIC DNA]</scope>
    <source>
        <strain evidence="9">DMR45628</strain>
    </source>
</reference>
<evidence type="ECO:0000256" key="4">
    <source>
        <dbReference type="ARBA" id="ARBA00022722"/>
    </source>
</evidence>
<evidence type="ECO:0000313" key="9">
    <source>
        <dbReference type="EMBL" id="KAK9728102.1"/>
    </source>
</evidence>
<comment type="subcellular location">
    <subcellularLocation>
        <location evidence="2">Nucleus</location>
    </subcellularLocation>
</comment>
<dbReference type="InterPro" id="IPR027806">
    <property type="entry name" value="HARBI1_dom"/>
</dbReference>
<dbReference type="GO" id="GO:0005634">
    <property type="term" value="C:nucleus"/>
    <property type="evidence" value="ECO:0007669"/>
    <property type="project" value="UniProtKB-SubCell"/>
</dbReference>
<evidence type="ECO:0000256" key="5">
    <source>
        <dbReference type="ARBA" id="ARBA00022723"/>
    </source>
</evidence>
<keyword evidence="5" id="KW-0479">Metal-binding</keyword>
<feature type="domain" description="DDE Tnp4" evidence="8">
    <location>
        <begin position="83"/>
        <end position="202"/>
    </location>
</feature>
<dbReference type="Proteomes" id="UP001458880">
    <property type="component" value="Unassembled WGS sequence"/>
</dbReference>